<name>A0AAV4CC97_9GAST</name>
<protein>
    <submittedName>
        <fullName evidence="2">Mariner transposase</fullName>
    </submittedName>
</protein>
<accession>A0AAV4CC97</accession>
<evidence type="ECO:0000313" key="3">
    <source>
        <dbReference type="Proteomes" id="UP000735302"/>
    </source>
</evidence>
<dbReference type="Proteomes" id="UP000735302">
    <property type="component" value="Unassembled WGS sequence"/>
</dbReference>
<sequence length="189" mass="22100">MWGAGVAAAQQSLAEEFAENVLISRSSVHRILTYKLYKKKIFCKWFPHLLAPDQKKKKPAGSDSQNNSFKDSRERESNRFSDRIITEWGDRNETRSEKAPLKQGSLKVMHIVFFWHIRIFFLFLRWLLPKGTKINAQYFKMFIQDNLRAAVRAVRKKLPGFLQSGVIFHLDNAPVHTTRMVTIVLDEYE</sequence>
<dbReference type="InterPro" id="IPR052709">
    <property type="entry name" value="Transposase-MT_Hybrid"/>
</dbReference>
<proteinExistence type="predicted"/>
<dbReference type="AlphaFoldDB" id="A0AAV4CC97"/>
<evidence type="ECO:0000256" key="1">
    <source>
        <dbReference type="SAM" id="MobiDB-lite"/>
    </source>
</evidence>
<dbReference type="PANTHER" id="PTHR46060:SF1">
    <property type="entry name" value="MARINER MOS1 TRANSPOSASE-LIKE PROTEIN"/>
    <property type="match status" value="1"/>
</dbReference>
<feature type="region of interest" description="Disordered" evidence="1">
    <location>
        <begin position="53"/>
        <end position="78"/>
    </location>
</feature>
<comment type="caution">
    <text evidence="2">The sequence shown here is derived from an EMBL/GenBank/DDBJ whole genome shotgun (WGS) entry which is preliminary data.</text>
</comment>
<reference evidence="2 3" key="1">
    <citation type="journal article" date="2021" name="Elife">
        <title>Chloroplast acquisition without the gene transfer in kleptoplastic sea slugs, Plakobranchus ocellatus.</title>
        <authorList>
            <person name="Maeda T."/>
            <person name="Takahashi S."/>
            <person name="Yoshida T."/>
            <person name="Shimamura S."/>
            <person name="Takaki Y."/>
            <person name="Nagai Y."/>
            <person name="Toyoda A."/>
            <person name="Suzuki Y."/>
            <person name="Arimoto A."/>
            <person name="Ishii H."/>
            <person name="Satoh N."/>
            <person name="Nishiyama T."/>
            <person name="Hasebe M."/>
            <person name="Maruyama T."/>
            <person name="Minagawa J."/>
            <person name="Obokata J."/>
            <person name="Shigenobu S."/>
        </authorList>
    </citation>
    <scope>NUCLEOTIDE SEQUENCE [LARGE SCALE GENOMIC DNA]</scope>
</reference>
<keyword evidence="3" id="KW-1185">Reference proteome</keyword>
<dbReference type="Gene3D" id="3.30.420.10">
    <property type="entry name" value="Ribonuclease H-like superfamily/Ribonuclease H"/>
    <property type="match status" value="1"/>
</dbReference>
<dbReference type="GO" id="GO:0003676">
    <property type="term" value="F:nucleic acid binding"/>
    <property type="evidence" value="ECO:0007669"/>
    <property type="project" value="InterPro"/>
</dbReference>
<dbReference type="InterPro" id="IPR036397">
    <property type="entry name" value="RNaseH_sf"/>
</dbReference>
<organism evidence="2 3">
    <name type="scientific">Plakobranchus ocellatus</name>
    <dbReference type="NCBI Taxonomy" id="259542"/>
    <lineage>
        <taxon>Eukaryota</taxon>
        <taxon>Metazoa</taxon>
        <taxon>Spiralia</taxon>
        <taxon>Lophotrochozoa</taxon>
        <taxon>Mollusca</taxon>
        <taxon>Gastropoda</taxon>
        <taxon>Heterobranchia</taxon>
        <taxon>Euthyneura</taxon>
        <taxon>Panpulmonata</taxon>
        <taxon>Sacoglossa</taxon>
        <taxon>Placobranchoidea</taxon>
        <taxon>Plakobranchidae</taxon>
        <taxon>Plakobranchus</taxon>
    </lineage>
</organism>
<gene>
    <name evidence="2" type="ORF">PoB_005567700</name>
</gene>
<dbReference type="EMBL" id="BLXT01006120">
    <property type="protein sequence ID" value="GFO29172.1"/>
    <property type="molecule type" value="Genomic_DNA"/>
</dbReference>
<dbReference type="PANTHER" id="PTHR46060">
    <property type="entry name" value="MARINER MOS1 TRANSPOSASE-LIKE PROTEIN"/>
    <property type="match status" value="1"/>
</dbReference>
<evidence type="ECO:0000313" key="2">
    <source>
        <dbReference type="EMBL" id="GFO29172.1"/>
    </source>
</evidence>